<comment type="catalytic activity">
    <reaction evidence="11 13">
        <text>ATP + H2O = ADP + phosphate + H(+)</text>
        <dbReference type="Rhea" id="RHEA:13065"/>
        <dbReference type="ChEBI" id="CHEBI:15377"/>
        <dbReference type="ChEBI" id="CHEBI:15378"/>
        <dbReference type="ChEBI" id="CHEBI:30616"/>
        <dbReference type="ChEBI" id="CHEBI:43474"/>
        <dbReference type="ChEBI" id="CHEBI:456216"/>
        <dbReference type="EC" id="5.6.2.3"/>
    </reaction>
</comment>
<dbReference type="Gene3D" id="1.10.860.10">
    <property type="entry name" value="DNAb Helicase, Chain A"/>
    <property type="match status" value="1"/>
</dbReference>
<gene>
    <name evidence="16" type="ORF">DES35_101188</name>
</gene>
<dbReference type="FunFam" id="1.10.860.10:FF:000001">
    <property type="entry name" value="Replicative DNA helicase"/>
    <property type="match status" value="1"/>
</dbReference>
<feature type="region of interest" description="Disordered" evidence="14">
    <location>
        <begin position="512"/>
        <end position="541"/>
    </location>
</feature>
<keyword evidence="8 13" id="KW-0238">DNA-binding</keyword>
<evidence type="ECO:0000256" key="13">
    <source>
        <dbReference type="RuleBase" id="RU362085"/>
    </source>
</evidence>
<dbReference type="InterPro" id="IPR016136">
    <property type="entry name" value="DNA_helicase_N/primase_C"/>
</dbReference>
<comment type="caution">
    <text evidence="16">The sequence shown here is derived from an EMBL/GenBank/DDBJ whole genome shotgun (WGS) entry which is preliminary data.</text>
</comment>
<dbReference type="InterPro" id="IPR036185">
    <property type="entry name" value="DNA_heli_DnaB-like_N_sf"/>
</dbReference>
<keyword evidence="2 13" id="KW-0639">Primosome</keyword>
<keyword evidence="5 13" id="KW-0378">Hydrolase</keyword>
<feature type="domain" description="SF4 helicase" evidence="15">
    <location>
        <begin position="195"/>
        <end position="468"/>
    </location>
</feature>
<dbReference type="PROSITE" id="PS51199">
    <property type="entry name" value="SF4_HELICASE"/>
    <property type="match status" value="1"/>
</dbReference>
<comment type="function">
    <text evidence="10 13">The main replicative DNA helicase, it participates in initiation and elongation during chromosome replication. Travels ahead of the DNA replisome, separating dsDNA into templates for DNA synthesis. A processive ATP-dependent 5'-3' DNA helicase it has DNA-dependent ATPase activity.</text>
</comment>
<dbReference type="EMBL" id="QPJS01000001">
    <property type="protein sequence ID" value="RCX04910.1"/>
    <property type="molecule type" value="Genomic_DNA"/>
</dbReference>
<dbReference type="Pfam" id="PF03796">
    <property type="entry name" value="DnaB_C"/>
    <property type="match status" value="1"/>
</dbReference>
<evidence type="ECO:0000256" key="10">
    <source>
        <dbReference type="ARBA" id="ARBA00044932"/>
    </source>
</evidence>
<dbReference type="GO" id="GO:0043139">
    <property type="term" value="F:5'-3' DNA helicase activity"/>
    <property type="evidence" value="ECO:0007669"/>
    <property type="project" value="UniProtKB-EC"/>
</dbReference>
<keyword evidence="7 13" id="KW-0067">ATP-binding</keyword>
<dbReference type="GO" id="GO:0006269">
    <property type="term" value="P:DNA replication, synthesis of primer"/>
    <property type="evidence" value="ECO:0007669"/>
    <property type="project" value="UniProtKB-UniRule"/>
</dbReference>
<dbReference type="InterPro" id="IPR007694">
    <property type="entry name" value="DNA_helicase_DnaB-like_C"/>
</dbReference>
<keyword evidence="6 13" id="KW-0347">Helicase</keyword>
<dbReference type="Gene3D" id="3.40.50.300">
    <property type="entry name" value="P-loop containing nucleotide triphosphate hydrolases"/>
    <property type="match status" value="1"/>
</dbReference>
<dbReference type="GO" id="GO:0003677">
    <property type="term" value="F:DNA binding"/>
    <property type="evidence" value="ECO:0007669"/>
    <property type="project" value="UniProtKB-UniRule"/>
</dbReference>
<reference evidence="16 17" key="1">
    <citation type="submission" date="2018-07" db="EMBL/GenBank/DDBJ databases">
        <title>Genomic Encyclopedia of Type Strains, Phase IV (KMG-IV): sequencing the most valuable type-strain genomes for metagenomic binning, comparative biology and taxonomic classification.</title>
        <authorList>
            <person name="Goeker M."/>
        </authorList>
    </citation>
    <scope>NUCLEOTIDE SEQUENCE [LARGE SCALE GENOMIC DNA]</scope>
    <source>
        <strain evidence="16 17">DSM 21410</strain>
    </source>
</reference>
<dbReference type="Proteomes" id="UP000253517">
    <property type="component" value="Unassembled WGS sequence"/>
</dbReference>
<organism evidence="16 17">
    <name type="scientific">Schleiferia thermophila</name>
    <dbReference type="NCBI Taxonomy" id="884107"/>
    <lineage>
        <taxon>Bacteria</taxon>
        <taxon>Pseudomonadati</taxon>
        <taxon>Bacteroidota</taxon>
        <taxon>Flavobacteriia</taxon>
        <taxon>Flavobacteriales</taxon>
        <taxon>Schleiferiaceae</taxon>
        <taxon>Schleiferia</taxon>
    </lineage>
</organism>
<dbReference type="FunFam" id="3.40.50.300:FF:000351">
    <property type="entry name" value="Replicative DNA helicase"/>
    <property type="match status" value="1"/>
</dbReference>
<dbReference type="SUPFAM" id="SSF52540">
    <property type="entry name" value="P-loop containing nucleoside triphosphate hydrolases"/>
    <property type="match status" value="1"/>
</dbReference>
<dbReference type="GO" id="GO:0016887">
    <property type="term" value="F:ATP hydrolysis activity"/>
    <property type="evidence" value="ECO:0007669"/>
    <property type="project" value="RHEA"/>
</dbReference>
<dbReference type="CDD" id="cd00984">
    <property type="entry name" value="DnaB_C"/>
    <property type="match status" value="1"/>
</dbReference>
<evidence type="ECO:0000313" key="16">
    <source>
        <dbReference type="EMBL" id="RCX04910.1"/>
    </source>
</evidence>
<dbReference type="NCBIfam" id="TIGR00665">
    <property type="entry name" value="DnaB"/>
    <property type="match status" value="1"/>
</dbReference>
<dbReference type="AlphaFoldDB" id="A0A369A6D3"/>
<feature type="compositionally biased region" description="Acidic residues" evidence="14">
    <location>
        <begin position="529"/>
        <end position="541"/>
    </location>
</feature>
<dbReference type="PANTHER" id="PTHR30153">
    <property type="entry name" value="REPLICATIVE DNA HELICASE DNAB"/>
    <property type="match status" value="1"/>
</dbReference>
<dbReference type="SUPFAM" id="SSF48024">
    <property type="entry name" value="N-terminal domain of DnaB helicase"/>
    <property type="match status" value="1"/>
</dbReference>
<dbReference type="GO" id="GO:1990077">
    <property type="term" value="C:primosome complex"/>
    <property type="evidence" value="ECO:0007669"/>
    <property type="project" value="UniProtKB-UniRule"/>
</dbReference>
<evidence type="ECO:0000256" key="4">
    <source>
        <dbReference type="ARBA" id="ARBA00022741"/>
    </source>
</evidence>
<evidence type="ECO:0000256" key="3">
    <source>
        <dbReference type="ARBA" id="ARBA00022705"/>
    </source>
</evidence>
<keyword evidence="9" id="KW-0413">Isomerase</keyword>
<keyword evidence="4 13" id="KW-0547">Nucleotide-binding</keyword>
<evidence type="ECO:0000256" key="8">
    <source>
        <dbReference type="ARBA" id="ARBA00023125"/>
    </source>
</evidence>
<dbReference type="InterPro" id="IPR007693">
    <property type="entry name" value="DNA_helicase_DnaB-like_N"/>
</dbReference>
<keyword evidence="17" id="KW-1185">Reference proteome</keyword>
<evidence type="ECO:0000256" key="14">
    <source>
        <dbReference type="SAM" id="MobiDB-lite"/>
    </source>
</evidence>
<evidence type="ECO:0000256" key="1">
    <source>
        <dbReference type="ARBA" id="ARBA00008428"/>
    </source>
</evidence>
<dbReference type="PANTHER" id="PTHR30153:SF2">
    <property type="entry name" value="REPLICATIVE DNA HELICASE"/>
    <property type="match status" value="1"/>
</dbReference>
<evidence type="ECO:0000256" key="5">
    <source>
        <dbReference type="ARBA" id="ARBA00022801"/>
    </source>
</evidence>
<dbReference type="RefSeq" id="WP_114365549.1">
    <property type="nucleotide sequence ID" value="NZ_BHZF01000001.1"/>
</dbReference>
<evidence type="ECO:0000256" key="11">
    <source>
        <dbReference type="ARBA" id="ARBA00048954"/>
    </source>
</evidence>
<proteinExistence type="inferred from homology"/>
<evidence type="ECO:0000256" key="9">
    <source>
        <dbReference type="ARBA" id="ARBA00023235"/>
    </source>
</evidence>
<dbReference type="InterPro" id="IPR027417">
    <property type="entry name" value="P-loop_NTPase"/>
</dbReference>
<name>A0A369A6D3_9FLAO</name>
<accession>A0A369A6D3</accession>
<dbReference type="EC" id="5.6.2.3" evidence="12 13"/>
<evidence type="ECO:0000256" key="12">
    <source>
        <dbReference type="NCBIfam" id="TIGR00665"/>
    </source>
</evidence>
<comment type="similarity">
    <text evidence="1 13">Belongs to the helicase family. DnaB subfamily.</text>
</comment>
<evidence type="ECO:0000256" key="6">
    <source>
        <dbReference type="ARBA" id="ARBA00022806"/>
    </source>
</evidence>
<evidence type="ECO:0000259" key="15">
    <source>
        <dbReference type="PROSITE" id="PS51199"/>
    </source>
</evidence>
<evidence type="ECO:0000313" key="17">
    <source>
        <dbReference type="Proteomes" id="UP000253517"/>
    </source>
</evidence>
<evidence type="ECO:0000256" key="2">
    <source>
        <dbReference type="ARBA" id="ARBA00022515"/>
    </source>
</evidence>
<protein>
    <recommendedName>
        <fullName evidence="12 13">Replicative DNA helicase</fullName>
        <ecNumber evidence="12 13">5.6.2.3</ecNumber>
    </recommendedName>
</protein>
<keyword evidence="3 13" id="KW-0235">DNA replication</keyword>
<evidence type="ECO:0000256" key="7">
    <source>
        <dbReference type="ARBA" id="ARBA00022840"/>
    </source>
</evidence>
<sequence length="541" mass="60585">MEQISQIKPKKAQDEAKDYSLIYGKVPPHDVALEEAVLGALLIDNRAIGEVLEILQPEHFYLPRHGIIFSSIKDLFSRSEPVDLLTISAELKKIGKISEVGGDSYLVYLSQRVFSSAHVEYHARIVLEKYLLREIISISGQLERKAFSDETDPIELLDETEQRLFELTAGNLKKNFTTAGDLIKDALKRMEEISRKEGLSGVSSGFRALDSVTGGWQHSDLIIIAARPSMGKTAFVLSLARNMAIENNIPVAFFSLEMSAVQLIMRLISSETGIPNQNLRNGDLSSEQWNLLYTKAVKLEKAPLFIDDTPSISIFDLRAKCRRLKAVHDIQCVIIDYLQLMTAGTSKNGTREQEISSISRALKVIAKELNIPVIALAQVNRAVDSRGGSDKRPMLSDLRESGAIEQDADIVSFIYRPEYYKFETWEDGTPCHNQAELIIAKHRNGALKNVRFRFDNETTSFIELGIAGEMDSSHFNEITFESRINKEKSPILTDSSSESSTSFQLPVFNPFDVKGSSSTPMHGSKFEDDFSDEMDEDDTPF</sequence>
<dbReference type="Pfam" id="PF00772">
    <property type="entry name" value="DnaB"/>
    <property type="match status" value="1"/>
</dbReference>
<dbReference type="GO" id="GO:0005829">
    <property type="term" value="C:cytosol"/>
    <property type="evidence" value="ECO:0007669"/>
    <property type="project" value="TreeGrafter"/>
</dbReference>
<dbReference type="GO" id="GO:0005524">
    <property type="term" value="F:ATP binding"/>
    <property type="evidence" value="ECO:0007669"/>
    <property type="project" value="UniProtKB-UniRule"/>
</dbReference>
<dbReference type="InterPro" id="IPR007692">
    <property type="entry name" value="DNA_helicase_DnaB"/>
</dbReference>